<dbReference type="InterPro" id="IPR029006">
    <property type="entry name" value="ADF-H/Gelsolin-like_dom_sf"/>
</dbReference>
<dbReference type="AlphaFoldDB" id="A0A0G4IGT9"/>
<feature type="non-terminal residue" evidence="4">
    <location>
        <position position="1"/>
    </location>
</feature>
<evidence type="ECO:0000313" key="4">
    <source>
        <dbReference type="EMBL" id="CEO94394.1"/>
    </source>
</evidence>
<evidence type="ECO:0000256" key="2">
    <source>
        <dbReference type="ARBA" id="ARBA00023203"/>
    </source>
</evidence>
<proteinExistence type="inferred from homology"/>
<dbReference type="OMA" id="VEDECKI"/>
<reference evidence="4 5" key="1">
    <citation type="submission" date="2015-02" db="EMBL/GenBank/DDBJ databases">
        <authorList>
            <person name="Chooi Y.-H."/>
        </authorList>
    </citation>
    <scope>NUCLEOTIDE SEQUENCE [LARGE SCALE GENOMIC DNA]</scope>
    <source>
        <strain evidence="4">E3</strain>
    </source>
</reference>
<dbReference type="Pfam" id="PF00241">
    <property type="entry name" value="Cofilin_ADF"/>
    <property type="match status" value="1"/>
</dbReference>
<comment type="similarity">
    <text evidence="1">Belongs to the actin-binding proteins ADF family.</text>
</comment>
<dbReference type="InterPro" id="IPR017904">
    <property type="entry name" value="ADF/Cofilin"/>
</dbReference>
<dbReference type="OrthoDB" id="10249245at2759"/>
<name>A0A0G4IGT9_PLABS</name>
<dbReference type="GO" id="GO:0030042">
    <property type="term" value="P:actin filament depolymerization"/>
    <property type="evidence" value="ECO:0007669"/>
    <property type="project" value="InterPro"/>
</dbReference>
<evidence type="ECO:0000256" key="1">
    <source>
        <dbReference type="ARBA" id="ARBA00006844"/>
    </source>
</evidence>
<dbReference type="EMBL" id="CDSF01000001">
    <property type="protein sequence ID" value="CEO94394.1"/>
    <property type="molecule type" value="Genomic_DNA"/>
</dbReference>
<protein>
    <recommendedName>
        <fullName evidence="3">ADF-H domain-containing protein</fullName>
    </recommendedName>
</protein>
<keyword evidence="2" id="KW-0009">Actin-binding</keyword>
<sequence>LFLFRVGDGTRQANRTRARPESVAMATIAPDVPSAYQDLKIGRKHRFIVFTIDNLVVKAQKIGDRNKNWEDLVATIPGSNCRYIVYDYEYKTSDGRQASKLYLIFWKPLNSNDQDKVLYAQTMPKFMDLLTGVVKATASEEEEIEELLSSESR</sequence>
<dbReference type="PROSITE" id="PS51263">
    <property type="entry name" value="ADF_H"/>
    <property type="match status" value="1"/>
</dbReference>
<dbReference type="SUPFAM" id="SSF55753">
    <property type="entry name" value="Actin depolymerizing proteins"/>
    <property type="match status" value="1"/>
</dbReference>
<keyword evidence="5" id="KW-1185">Reference proteome</keyword>
<dbReference type="SMART" id="SM00102">
    <property type="entry name" value="ADF"/>
    <property type="match status" value="1"/>
</dbReference>
<evidence type="ECO:0000259" key="3">
    <source>
        <dbReference type="PROSITE" id="PS51263"/>
    </source>
</evidence>
<dbReference type="GO" id="GO:0003779">
    <property type="term" value="F:actin binding"/>
    <property type="evidence" value="ECO:0007669"/>
    <property type="project" value="UniProtKB-KW"/>
</dbReference>
<dbReference type="STRING" id="37360.A0A0G4IGT9"/>
<dbReference type="Proteomes" id="UP000039324">
    <property type="component" value="Unassembled WGS sequence"/>
</dbReference>
<feature type="domain" description="ADF-H" evidence="3">
    <location>
        <begin position="22"/>
        <end position="153"/>
    </location>
</feature>
<dbReference type="PANTHER" id="PTHR11913">
    <property type="entry name" value="COFILIN-RELATED"/>
    <property type="match status" value="1"/>
</dbReference>
<evidence type="ECO:0000313" key="5">
    <source>
        <dbReference type="Proteomes" id="UP000039324"/>
    </source>
</evidence>
<dbReference type="GO" id="GO:0015629">
    <property type="term" value="C:actin cytoskeleton"/>
    <property type="evidence" value="ECO:0007669"/>
    <property type="project" value="InterPro"/>
</dbReference>
<dbReference type="InterPro" id="IPR002108">
    <property type="entry name" value="ADF-H"/>
</dbReference>
<gene>
    <name evidence="4" type="ORF">PBRA_000179</name>
</gene>
<organism evidence="4 5">
    <name type="scientific">Plasmodiophora brassicae</name>
    <name type="common">Clubroot disease agent</name>
    <dbReference type="NCBI Taxonomy" id="37360"/>
    <lineage>
        <taxon>Eukaryota</taxon>
        <taxon>Sar</taxon>
        <taxon>Rhizaria</taxon>
        <taxon>Endomyxa</taxon>
        <taxon>Phytomyxea</taxon>
        <taxon>Plasmodiophorida</taxon>
        <taxon>Plasmodiophoridae</taxon>
        <taxon>Plasmodiophora</taxon>
    </lineage>
</organism>
<dbReference type="Gene3D" id="3.40.20.10">
    <property type="entry name" value="Severin"/>
    <property type="match status" value="1"/>
</dbReference>
<accession>A0A0G4IGT9</accession>
<feature type="non-terminal residue" evidence="4">
    <location>
        <position position="153"/>
    </location>
</feature>